<organism evidence="2 3">
    <name type="scientific">Arthrobacter gyeryongensis</name>
    <dbReference type="NCBI Taxonomy" id="1650592"/>
    <lineage>
        <taxon>Bacteria</taxon>
        <taxon>Bacillati</taxon>
        <taxon>Actinomycetota</taxon>
        <taxon>Actinomycetes</taxon>
        <taxon>Micrococcales</taxon>
        <taxon>Micrococcaceae</taxon>
        <taxon>Arthrobacter</taxon>
    </lineage>
</organism>
<sequence length="66" mass="6706">MDHSQRLAAKIALDVLADDGFLLAGGQALIEHGITERLSDDTHAATPATTSPPTPSSPAAASPTNN</sequence>
<evidence type="ECO:0000313" key="2">
    <source>
        <dbReference type="EMBL" id="GAA5194582.1"/>
    </source>
</evidence>
<feature type="region of interest" description="Disordered" evidence="1">
    <location>
        <begin position="34"/>
        <end position="66"/>
    </location>
</feature>
<keyword evidence="3" id="KW-1185">Reference proteome</keyword>
<dbReference type="Proteomes" id="UP001500200">
    <property type="component" value="Unassembled WGS sequence"/>
</dbReference>
<proteinExistence type="predicted"/>
<dbReference type="EMBL" id="BAABKK010000012">
    <property type="protein sequence ID" value="GAA5194582.1"/>
    <property type="molecule type" value="Genomic_DNA"/>
</dbReference>
<protein>
    <submittedName>
        <fullName evidence="2">Uncharacterized protein</fullName>
    </submittedName>
</protein>
<name>A0ABP9SGQ4_9MICC</name>
<accession>A0ABP9SGQ4</accession>
<comment type="caution">
    <text evidence="2">The sequence shown here is derived from an EMBL/GenBank/DDBJ whole genome shotgun (WGS) entry which is preliminary data.</text>
</comment>
<feature type="compositionally biased region" description="Low complexity" evidence="1">
    <location>
        <begin position="57"/>
        <end position="66"/>
    </location>
</feature>
<evidence type="ECO:0000313" key="3">
    <source>
        <dbReference type="Proteomes" id="UP001500200"/>
    </source>
</evidence>
<reference evidence="3" key="1">
    <citation type="journal article" date="2019" name="Int. J. Syst. Evol. Microbiol.">
        <title>The Global Catalogue of Microorganisms (GCM) 10K type strain sequencing project: providing services to taxonomists for standard genome sequencing and annotation.</title>
        <authorList>
            <consortium name="The Broad Institute Genomics Platform"/>
            <consortium name="The Broad Institute Genome Sequencing Center for Infectious Disease"/>
            <person name="Wu L."/>
            <person name="Ma J."/>
        </authorList>
    </citation>
    <scope>NUCLEOTIDE SEQUENCE [LARGE SCALE GENOMIC DNA]</scope>
    <source>
        <strain evidence="3">JCM 18514</strain>
    </source>
</reference>
<gene>
    <name evidence="2" type="ORF">GCM10023346_22400</name>
</gene>
<feature type="compositionally biased region" description="Basic and acidic residues" evidence="1">
    <location>
        <begin position="34"/>
        <end position="43"/>
    </location>
</feature>
<evidence type="ECO:0000256" key="1">
    <source>
        <dbReference type="SAM" id="MobiDB-lite"/>
    </source>
</evidence>
<dbReference type="RefSeq" id="WP_345449445.1">
    <property type="nucleotide sequence ID" value="NZ_BAABKK010000012.1"/>
</dbReference>